<keyword evidence="1" id="KW-0560">Oxidoreductase</keyword>
<gene>
    <name evidence="4" type="ORF">GCM10023171_07320</name>
</gene>
<dbReference type="Proteomes" id="UP001500731">
    <property type="component" value="Unassembled WGS sequence"/>
</dbReference>
<keyword evidence="5" id="KW-1185">Reference proteome</keyword>
<proteinExistence type="predicted"/>
<dbReference type="Gene3D" id="3.40.50.720">
    <property type="entry name" value="NAD(P)-binding Rossmann-like Domain"/>
    <property type="match status" value="2"/>
</dbReference>
<dbReference type="PANTHER" id="PTHR43333:SF1">
    <property type="entry name" value="D-ISOMER SPECIFIC 2-HYDROXYACID DEHYDROGENASE NAD-BINDING DOMAIN-CONTAINING PROTEIN"/>
    <property type="match status" value="1"/>
</dbReference>
<evidence type="ECO:0000256" key="1">
    <source>
        <dbReference type="ARBA" id="ARBA00023002"/>
    </source>
</evidence>
<dbReference type="SUPFAM" id="SSF51735">
    <property type="entry name" value="NAD(P)-binding Rossmann-fold domains"/>
    <property type="match status" value="1"/>
</dbReference>
<dbReference type="InterPro" id="IPR029753">
    <property type="entry name" value="D-isomer_DH_CS"/>
</dbReference>
<organism evidence="4 5">
    <name type="scientific">Microbacterium panaciterrae</name>
    <dbReference type="NCBI Taxonomy" id="985759"/>
    <lineage>
        <taxon>Bacteria</taxon>
        <taxon>Bacillati</taxon>
        <taxon>Actinomycetota</taxon>
        <taxon>Actinomycetes</taxon>
        <taxon>Micrococcales</taxon>
        <taxon>Microbacteriaceae</taxon>
        <taxon>Microbacterium</taxon>
    </lineage>
</organism>
<comment type="caution">
    <text evidence="4">The sequence shown here is derived from an EMBL/GenBank/DDBJ whole genome shotgun (WGS) entry which is preliminary data.</text>
</comment>
<dbReference type="EMBL" id="BAABGP010000005">
    <property type="protein sequence ID" value="GAA4480482.1"/>
    <property type="molecule type" value="Genomic_DNA"/>
</dbReference>
<reference evidence="5" key="1">
    <citation type="journal article" date="2019" name="Int. J. Syst. Evol. Microbiol.">
        <title>The Global Catalogue of Microorganisms (GCM) 10K type strain sequencing project: providing services to taxonomists for standard genome sequencing and annotation.</title>
        <authorList>
            <consortium name="The Broad Institute Genomics Platform"/>
            <consortium name="The Broad Institute Genome Sequencing Center for Infectious Disease"/>
            <person name="Wu L."/>
            <person name="Ma J."/>
        </authorList>
    </citation>
    <scope>NUCLEOTIDE SEQUENCE [LARGE SCALE GENOMIC DNA]</scope>
    <source>
        <strain evidence="5">JCM 17839</strain>
    </source>
</reference>
<dbReference type="Pfam" id="PF02826">
    <property type="entry name" value="2-Hacid_dh_C"/>
    <property type="match status" value="1"/>
</dbReference>
<dbReference type="PANTHER" id="PTHR43333">
    <property type="entry name" value="2-HACID_DH_C DOMAIN-CONTAINING PROTEIN"/>
    <property type="match status" value="1"/>
</dbReference>
<dbReference type="InterPro" id="IPR036291">
    <property type="entry name" value="NAD(P)-bd_dom_sf"/>
</dbReference>
<evidence type="ECO:0000313" key="5">
    <source>
        <dbReference type="Proteomes" id="UP001500731"/>
    </source>
</evidence>
<protein>
    <submittedName>
        <fullName evidence="4">2-hydroxyacid dehydrogenase</fullName>
    </submittedName>
</protein>
<dbReference type="InterPro" id="IPR006140">
    <property type="entry name" value="D-isomer_DH_NAD-bd"/>
</dbReference>
<sequence>MHWGQDPVHSRRSGALARRIRWPQAYARRVSFLVTVPTTELAADVVTSGPLPDGVEVHVWDMATPPPAPRIDIVVPSYLGRQHLSSLADIEVGLVQGQMIGYETVIERIPAGIPFANAASVHETATAELALGLTLAAQRELPRFVRAQDAGVWDRGFTSSLADRRVLLVGIGGVGKGIARRLAGFETSITAVAQSARTETVEGVGEIAVHPLSALPALLPEAEIVILSLPGGPATNGLFDAAMLARMADGALLVNVGRGTLVDTDALVAEGGRIRAALDVMDPEPLPEGHPLWTLPGVLLTPHIGGASTAMSPRIAALIRTQIDRMLAGEDPVNLIRR</sequence>
<keyword evidence="2" id="KW-0520">NAD</keyword>
<dbReference type="PROSITE" id="PS00671">
    <property type="entry name" value="D_2_HYDROXYACID_DH_3"/>
    <property type="match status" value="1"/>
</dbReference>
<name>A0ABP8P4U6_9MICO</name>
<evidence type="ECO:0000256" key="2">
    <source>
        <dbReference type="ARBA" id="ARBA00023027"/>
    </source>
</evidence>
<evidence type="ECO:0000259" key="3">
    <source>
        <dbReference type="Pfam" id="PF02826"/>
    </source>
</evidence>
<accession>A0ABP8P4U6</accession>
<feature type="domain" description="D-isomer specific 2-hydroxyacid dehydrogenase NAD-binding" evidence="3">
    <location>
        <begin position="131"/>
        <end position="305"/>
    </location>
</feature>
<evidence type="ECO:0000313" key="4">
    <source>
        <dbReference type="EMBL" id="GAA4480482.1"/>
    </source>
</evidence>
<dbReference type="CDD" id="cd12166">
    <property type="entry name" value="2-Hacid_dh_7"/>
    <property type="match status" value="1"/>
</dbReference>